<feature type="compositionally biased region" description="Basic and acidic residues" evidence="4">
    <location>
        <begin position="354"/>
        <end position="364"/>
    </location>
</feature>
<feature type="compositionally biased region" description="Basic residues" evidence="4">
    <location>
        <begin position="297"/>
        <end position="312"/>
    </location>
</feature>
<dbReference type="AlphaFoldDB" id="A0A418ESA9"/>
<dbReference type="VEuPathDB" id="FungiDB:H257_09425"/>
<evidence type="ECO:0000256" key="1">
    <source>
        <dbReference type="ARBA" id="ARBA00023117"/>
    </source>
</evidence>
<evidence type="ECO:0000259" key="5">
    <source>
        <dbReference type="PROSITE" id="PS50014"/>
    </source>
</evidence>
<evidence type="ECO:0000256" key="2">
    <source>
        <dbReference type="PROSITE-ProRule" id="PRU00035"/>
    </source>
</evidence>
<dbReference type="InterPro" id="IPR018359">
    <property type="entry name" value="Bromodomain_CS"/>
</dbReference>
<feature type="compositionally biased region" description="Low complexity" evidence="4">
    <location>
        <begin position="92"/>
        <end position="112"/>
    </location>
</feature>
<feature type="compositionally biased region" description="Pro residues" evidence="4">
    <location>
        <begin position="61"/>
        <end position="80"/>
    </location>
</feature>
<evidence type="ECO:0000313" key="7">
    <source>
        <dbReference type="Proteomes" id="UP000286510"/>
    </source>
</evidence>
<dbReference type="PROSITE" id="PS50014">
    <property type="entry name" value="BROMODOMAIN_2"/>
    <property type="match status" value="1"/>
</dbReference>
<dbReference type="SUPFAM" id="SSF47370">
    <property type="entry name" value="Bromodomain"/>
    <property type="match status" value="1"/>
</dbReference>
<feature type="compositionally biased region" description="Acidic residues" evidence="4">
    <location>
        <begin position="323"/>
        <end position="338"/>
    </location>
</feature>
<dbReference type="PRINTS" id="PR00503">
    <property type="entry name" value="BROMODOMAIN"/>
</dbReference>
<reference evidence="6 7" key="1">
    <citation type="submission" date="2018-08" db="EMBL/GenBank/DDBJ databases">
        <title>Aphanomyces genome sequencing and annotation.</title>
        <authorList>
            <person name="Minardi D."/>
            <person name="Oidtmann B."/>
            <person name="Van Der Giezen M."/>
            <person name="Studholme D.J."/>
        </authorList>
    </citation>
    <scope>NUCLEOTIDE SEQUENCE [LARGE SCALE GENOMIC DNA]</scope>
    <source>
        <strain evidence="6 7">FDL457</strain>
    </source>
</reference>
<dbReference type="InterPro" id="IPR001487">
    <property type="entry name" value="Bromodomain"/>
</dbReference>
<gene>
    <name evidence="6" type="ORF">DYB26_003339</name>
</gene>
<feature type="region of interest" description="Disordered" evidence="4">
    <location>
        <begin position="405"/>
        <end position="426"/>
    </location>
</feature>
<feature type="non-terminal residue" evidence="6">
    <location>
        <position position="930"/>
    </location>
</feature>
<dbReference type="InterPro" id="IPR036427">
    <property type="entry name" value="Bromodomain-like_sf"/>
</dbReference>
<feature type="region of interest" description="Disordered" evidence="4">
    <location>
        <begin position="641"/>
        <end position="661"/>
    </location>
</feature>
<comment type="caution">
    <text evidence="6">The sequence shown here is derived from an EMBL/GenBank/DDBJ whole genome shotgun (WGS) entry which is preliminary data.</text>
</comment>
<protein>
    <recommendedName>
        <fullName evidence="5">Bromo domain-containing protein</fullName>
    </recommendedName>
</protein>
<sequence>MVTEMTLADLIARDGRVSSSGSESSSLLSGSGSSSSSSGSSSSSDSNDDSDNGKAPRRQRPAPPPPPTEPPVASKSPPPSSKATKSKRVATKKAPAAAAPKAAKPPSSKSAPVKPPAKPTTKRRAAAPAKPKKTATTPRRSKQATTAATEVVSPPVGTRVPVLKTASGATIQLIKGEDPGLSSMDVVPAEECRGKIELGMVDPSKLAEHAETEVPEEDVDSAVFDAHDDKGDVLRNLDQFYFCDEAGTPISLDVFERPRDQRPLIMGFGTVVQPLPLSELPPPIRFYMPEMVLSTRKRKKSTAAGGKRRKHATATTAAALDSSGDEDDDDDGASDDDASRDGNTTPHSDTTGPEMKKLKLDQLDGHAGGTAPQDTGGVVSPPPCISTSRRFQSFVYPYGSKRKRSLGQVDGAEASAGDDTSDMHENTPKVVGADLDELMRADGVHSVSVHGNPDDLDLLECGFRYPSTCARQRVWLREISDWCLDYTEGDPTLWVITSHAWYKIAGPISGVLPHWSYRRHFTKPRLLFEACFHIASVLREWLPKNRGLSYRATLQQVIEQSILGRYPLTTKFLIENYPFLASQMGSVGEEHGGNWLQSAFFKQLQRMHDSYLVRTAKADKARADSEVKRLQREKEVLDRRQKVEHERVKKDQVRKQKESERLDKKKYPMEDLDVLMELPAHEQTKRPPYPPQSFPNVDIPGPLLGELLMAYQTLLSHKAFLRNYPNEVVDLAQLVRGVVIDRDPPAVEFVGNVFVSLLETIREGATTPTTTTTAVYGIQERLHHDTALTAFTWPEVLRAMLCPEDKYIGPVDPLVGCEAVHEMVSKHSQALAFLEPVDVEGLGLADYLEIVTTPMDLTTVGTRLQSGVYEDESLFAHDMRLIWSNAITYNGHTSEIGKTAAILSELFETEYARLVVDKNDRIRHRNRTDP</sequence>
<feature type="domain" description="Bromo" evidence="5">
    <location>
        <begin position="825"/>
        <end position="897"/>
    </location>
</feature>
<dbReference type="PANTHER" id="PTHR45926">
    <property type="entry name" value="OSJNBA0053K19.4 PROTEIN"/>
    <property type="match status" value="1"/>
</dbReference>
<dbReference type="PROSITE" id="PS00633">
    <property type="entry name" value="BROMODOMAIN_1"/>
    <property type="match status" value="1"/>
</dbReference>
<evidence type="ECO:0000256" key="4">
    <source>
        <dbReference type="SAM" id="MobiDB-lite"/>
    </source>
</evidence>
<organism evidence="6 7">
    <name type="scientific">Aphanomyces astaci</name>
    <name type="common">Crayfish plague agent</name>
    <dbReference type="NCBI Taxonomy" id="112090"/>
    <lineage>
        <taxon>Eukaryota</taxon>
        <taxon>Sar</taxon>
        <taxon>Stramenopiles</taxon>
        <taxon>Oomycota</taxon>
        <taxon>Saprolegniomycetes</taxon>
        <taxon>Saprolegniales</taxon>
        <taxon>Verrucalvaceae</taxon>
        <taxon>Aphanomyces</taxon>
    </lineage>
</organism>
<dbReference type="Pfam" id="PF00439">
    <property type="entry name" value="Bromodomain"/>
    <property type="match status" value="1"/>
</dbReference>
<dbReference type="Proteomes" id="UP000286510">
    <property type="component" value="Unassembled WGS sequence"/>
</dbReference>
<dbReference type="SMART" id="SM00297">
    <property type="entry name" value="BROMO"/>
    <property type="match status" value="1"/>
</dbReference>
<keyword evidence="3" id="KW-0175">Coiled coil</keyword>
<keyword evidence="1 2" id="KW-0103">Bromodomain</keyword>
<dbReference type="Gene3D" id="1.20.920.10">
    <property type="entry name" value="Bromodomain-like"/>
    <property type="match status" value="1"/>
</dbReference>
<proteinExistence type="predicted"/>
<evidence type="ECO:0000256" key="3">
    <source>
        <dbReference type="SAM" id="Coils"/>
    </source>
</evidence>
<feature type="region of interest" description="Disordered" evidence="4">
    <location>
        <begin position="297"/>
        <end position="384"/>
    </location>
</feature>
<accession>A0A418ESA9</accession>
<evidence type="ECO:0000313" key="6">
    <source>
        <dbReference type="EMBL" id="RHZ18082.1"/>
    </source>
</evidence>
<feature type="compositionally biased region" description="Low complexity" evidence="4">
    <location>
        <begin position="313"/>
        <end position="322"/>
    </location>
</feature>
<feature type="compositionally biased region" description="Basic residues" evidence="4">
    <location>
        <begin position="120"/>
        <end position="133"/>
    </location>
</feature>
<feature type="region of interest" description="Disordered" evidence="4">
    <location>
        <begin position="1"/>
        <end position="151"/>
    </location>
</feature>
<feature type="compositionally biased region" description="Low complexity" evidence="4">
    <location>
        <begin position="18"/>
        <end position="45"/>
    </location>
</feature>
<name>A0A418ESA9_APHAT</name>
<feature type="coiled-coil region" evidence="3">
    <location>
        <begin position="613"/>
        <end position="640"/>
    </location>
</feature>
<dbReference type="EMBL" id="QUTF01013397">
    <property type="protein sequence ID" value="RHZ18082.1"/>
    <property type="molecule type" value="Genomic_DNA"/>
</dbReference>